<reference evidence="2 3" key="1">
    <citation type="submission" date="2015-08" db="EMBL/GenBank/DDBJ databases">
        <title>Next Generation Sequencing and Analysis of the Genome of Puccinia sorghi L Schw, the Causal Agent of Maize Common Rust.</title>
        <authorList>
            <person name="Rochi L."/>
            <person name="Burguener G."/>
            <person name="Darino M."/>
            <person name="Turjanski A."/>
            <person name="Kreff E."/>
            <person name="Dieguez M.J."/>
            <person name="Sacco F."/>
        </authorList>
    </citation>
    <scope>NUCLEOTIDE SEQUENCE [LARGE SCALE GENOMIC DNA]</scope>
    <source>
        <strain evidence="2 3">RO10H11247</strain>
    </source>
</reference>
<dbReference type="Gene3D" id="1.25.40.10">
    <property type="entry name" value="Tetratricopeptide repeat domain"/>
    <property type="match status" value="1"/>
</dbReference>
<evidence type="ECO:0000313" key="3">
    <source>
        <dbReference type="Proteomes" id="UP000037035"/>
    </source>
</evidence>
<dbReference type="SMART" id="SM00028">
    <property type="entry name" value="TPR"/>
    <property type="match status" value="3"/>
</dbReference>
<dbReference type="PANTHER" id="PTHR15175:SF0">
    <property type="entry name" value="SH3 DOMAIN-CONTAINING PROTEIN C23A1.17"/>
    <property type="match status" value="1"/>
</dbReference>
<proteinExistence type="predicted"/>
<feature type="compositionally biased region" description="Low complexity" evidence="1">
    <location>
        <begin position="240"/>
        <end position="253"/>
    </location>
</feature>
<feature type="region of interest" description="Disordered" evidence="1">
    <location>
        <begin position="167"/>
        <end position="193"/>
    </location>
</feature>
<sequence>MGTLEGQHDHVYRTWQRGMRYMASGDGHRALYVFEMLPRWPTVSFNKAMIHLSLNEPEAALSCLDHAVACPPNFLLPVSAFQRGVVRFRREEYPRALEDFSLAFHRLDGRKLLDCRPVGLDFCLYGSEVLFNIAMSLTRMGKFDEGVSVLSEARRWVESDGGRRPGFRKLLDVPADGGEEQQQEEQGQEGAGADYWRVFQVPPGVLCRPPASRAPFRIPCVPARPSTALVPHSNHHLTTSPSSPSSSSSSSSCCHEEEEGENSCPSTTSPVASPLPFVPPLLRKFLSLSSSKRSFFK</sequence>
<dbReference type="InterPro" id="IPR051864">
    <property type="entry name" value="NCF2_NOXA1"/>
</dbReference>
<dbReference type="SUPFAM" id="SSF48452">
    <property type="entry name" value="TPR-like"/>
    <property type="match status" value="1"/>
</dbReference>
<evidence type="ECO:0000313" key="2">
    <source>
        <dbReference type="EMBL" id="KNZ56154.1"/>
    </source>
</evidence>
<dbReference type="OrthoDB" id="2497747at2759"/>
<name>A0A0L6V614_9BASI</name>
<protein>
    <submittedName>
        <fullName evidence="2">Uncharacterized protein</fullName>
    </submittedName>
</protein>
<dbReference type="STRING" id="27349.A0A0L6V614"/>
<comment type="caution">
    <text evidence="2">The sequence shown here is derived from an EMBL/GenBank/DDBJ whole genome shotgun (WGS) entry which is preliminary data.</text>
</comment>
<feature type="region of interest" description="Disordered" evidence="1">
    <location>
        <begin position="231"/>
        <end position="273"/>
    </location>
</feature>
<accession>A0A0L6V614</accession>
<dbReference type="AlphaFoldDB" id="A0A0L6V614"/>
<dbReference type="InterPro" id="IPR019734">
    <property type="entry name" value="TPR_rpt"/>
</dbReference>
<feature type="compositionally biased region" description="Acidic residues" evidence="1">
    <location>
        <begin position="177"/>
        <end position="187"/>
    </location>
</feature>
<dbReference type="Proteomes" id="UP000037035">
    <property type="component" value="Unassembled WGS sequence"/>
</dbReference>
<gene>
    <name evidence="2" type="ORF">VP01_2483g4</name>
</gene>
<dbReference type="PANTHER" id="PTHR15175">
    <property type="entry name" value="NEUTROPHIL CYTOSOLIC FACTOR 2, NEUTROPHIL NADPH OXIDASE FACTOR 2"/>
    <property type="match status" value="1"/>
</dbReference>
<dbReference type="EMBL" id="LAVV01007373">
    <property type="protein sequence ID" value="KNZ56154.1"/>
    <property type="molecule type" value="Genomic_DNA"/>
</dbReference>
<dbReference type="InterPro" id="IPR011990">
    <property type="entry name" value="TPR-like_helical_dom_sf"/>
</dbReference>
<dbReference type="VEuPathDB" id="FungiDB:VP01_2483g4"/>
<keyword evidence="3" id="KW-1185">Reference proteome</keyword>
<evidence type="ECO:0000256" key="1">
    <source>
        <dbReference type="SAM" id="MobiDB-lite"/>
    </source>
</evidence>
<organism evidence="2 3">
    <name type="scientific">Puccinia sorghi</name>
    <dbReference type="NCBI Taxonomy" id="27349"/>
    <lineage>
        <taxon>Eukaryota</taxon>
        <taxon>Fungi</taxon>
        <taxon>Dikarya</taxon>
        <taxon>Basidiomycota</taxon>
        <taxon>Pucciniomycotina</taxon>
        <taxon>Pucciniomycetes</taxon>
        <taxon>Pucciniales</taxon>
        <taxon>Pucciniaceae</taxon>
        <taxon>Puccinia</taxon>
    </lineage>
</organism>